<dbReference type="EMBL" id="ML991791">
    <property type="protein sequence ID" value="KAF2235394.1"/>
    <property type="molecule type" value="Genomic_DNA"/>
</dbReference>
<dbReference type="Gene3D" id="3.40.50.720">
    <property type="entry name" value="NAD(P)-binding Rossmann-like Domain"/>
    <property type="match status" value="1"/>
</dbReference>
<dbReference type="InterPro" id="IPR002347">
    <property type="entry name" value="SDR_fam"/>
</dbReference>
<dbReference type="PANTHER" id="PTHR24320">
    <property type="entry name" value="RETINOL DEHYDROGENASE"/>
    <property type="match status" value="1"/>
</dbReference>
<evidence type="ECO:0000256" key="2">
    <source>
        <dbReference type="ARBA" id="ARBA00023002"/>
    </source>
</evidence>
<dbReference type="AlphaFoldDB" id="A0A6A6HB93"/>
<dbReference type="PANTHER" id="PTHR24320:SF272">
    <property type="entry name" value="NAD(P)-BINDING ROSSMANN-FOLD SUPERFAMILY PROTEIN"/>
    <property type="match status" value="1"/>
</dbReference>
<evidence type="ECO:0000313" key="3">
    <source>
        <dbReference type="EMBL" id="KAF2235394.1"/>
    </source>
</evidence>
<name>A0A6A6HB93_VIRVR</name>
<dbReference type="OrthoDB" id="191139at2759"/>
<keyword evidence="4" id="KW-1185">Reference proteome</keyword>
<dbReference type="Pfam" id="PF00106">
    <property type="entry name" value="adh_short"/>
    <property type="match status" value="1"/>
</dbReference>
<dbReference type="Proteomes" id="UP000800092">
    <property type="component" value="Unassembled WGS sequence"/>
</dbReference>
<comment type="similarity">
    <text evidence="1">Belongs to the short-chain dehydrogenases/reductases (SDR) family.</text>
</comment>
<evidence type="ECO:0000256" key="1">
    <source>
        <dbReference type="ARBA" id="ARBA00006484"/>
    </source>
</evidence>
<organism evidence="3 4">
    <name type="scientific">Viridothelium virens</name>
    <name type="common">Speckled blister lichen</name>
    <name type="synonym">Trypethelium virens</name>
    <dbReference type="NCBI Taxonomy" id="1048519"/>
    <lineage>
        <taxon>Eukaryota</taxon>
        <taxon>Fungi</taxon>
        <taxon>Dikarya</taxon>
        <taxon>Ascomycota</taxon>
        <taxon>Pezizomycotina</taxon>
        <taxon>Dothideomycetes</taxon>
        <taxon>Dothideomycetes incertae sedis</taxon>
        <taxon>Trypetheliales</taxon>
        <taxon>Trypetheliaceae</taxon>
        <taxon>Viridothelium</taxon>
    </lineage>
</organism>
<keyword evidence="2" id="KW-0560">Oxidoreductase</keyword>
<protein>
    <submittedName>
        <fullName evidence="3">NAD(P)-binding protein</fullName>
    </submittedName>
</protein>
<dbReference type="PRINTS" id="PR00081">
    <property type="entry name" value="GDHRDH"/>
</dbReference>
<reference evidence="3" key="1">
    <citation type="journal article" date="2020" name="Stud. Mycol.">
        <title>101 Dothideomycetes genomes: a test case for predicting lifestyles and emergence of pathogens.</title>
        <authorList>
            <person name="Haridas S."/>
            <person name="Albert R."/>
            <person name="Binder M."/>
            <person name="Bloem J."/>
            <person name="Labutti K."/>
            <person name="Salamov A."/>
            <person name="Andreopoulos B."/>
            <person name="Baker S."/>
            <person name="Barry K."/>
            <person name="Bills G."/>
            <person name="Bluhm B."/>
            <person name="Cannon C."/>
            <person name="Castanera R."/>
            <person name="Culley D."/>
            <person name="Daum C."/>
            <person name="Ezra D."/>
            <person name="Gonzalez J."/>
            <person name="Henrissat B."/>
            <person name="Kuo A."/>
            <person name="Liang C."/>
            <person name="Lipzen A."/>
            <person name="Lutzoni F."/>
            <person name="Magnuson J."/>
            <person name="Mondo S."/>
            <person name="Nolan M."/>
            <person name="Ohm R."/>
            <person name="Pangilinan J."/>
            <person name="Park H.-J."/>
            <person name="Ramirez L."/>
            <person name="Alfaro M."/>
            <person name="Sun H."/>
            <person name="Tritt A."/>
            <person name="Yoshinaga Y."/>
            <person name="Zwiers L.-H."/>
            <person name="Turgeon B."/>
            <person name="Goodwin S."/>
            <person name="Spatafora J."/>
            <person name="Crous P."/>
            <person name="Grigoriev I."/>
        </authorList>
    </citation>
    <scope>NUCLEOTIDE SEQUENCE</scope>
    <source>
        <strain evidence="3">Tuck. ex Michener</strain>
    </source>
</reference>
<dbReference type="GO" id="GO:0016491">
    <property type="term" value="F:oxidoreductase activity"/>
    <property type="evidence" value="ECO:0007669"/>
    <property type="project" value="UniProtKB-KW"/>
</dbReference>
<proteinExistence type="inferred from homology"/>
<accession>A0A6A6HB93</accession>
<sequence length="402" mass="43592">MTSDYVMYNDVYSIPSVARLTTRTFRYILPGSTHSYAFLPSKTSYSDPELLTKGTFFSIRTSWHLRRDIKISTQIQKGPGDDRPTALQIIEDEGLHGKLADKVMVVTGCTGGLGIETARAFCATGATVWITGRNIEKLEAVASELRKSSGDSSRVTALEMDQTSLASVRSAARTVLATSNKLNILVNNAAVMATPYELTVDGHESQWATDHLAHFLFTGLLLPKLLSSSTPDFPSRVVNVSSSSHRNGPPDFSDLDFTGGREYSPGKGYGQSKTANIWHANRLNRIYSGKGLHGISLNPGGIWTGLQKHVPSEQIEKWKADANLMKGTMTSAQGAATQVIAALGSEFRSTGGIYLENCRESVSAEEAGGDGGTLYGYKPWAFDPEGEATLWKVSSEIVRVQI</sequence>
<dbReference type="SUPFAM" id="SSF51735">
    <property type="entry name" value="NAD(P)-binding Rossmann-fold domains"/>
    <property type="match status" value="1"/>
</dbReference>
<dbReference type="InterPro" id="IPR036291">
    <property type="entry name" value="NAD(P)-bd_dom_sf"/>
</dbReference>
<gene>
    <name evidence="3" type="ORF">EV356DRAFT_500248</name>
</gene>
<evidence type="ECO:0000313" key="4">
    <source>
        <dbReference type="Proteomes" id="UP000800092"/>
    </source>
</evidence>